<keyword evidence="3" id="KW-0326">Glycosidase</keyword>
<keyword evidence="2" id="KW-0378">Hydrolase</keyword>
<proteinExistence type="inferred from homology"/>
<reference evidence="5" key="1">
    <citation type="journal article" date="2023" name="Int. J. Syst. Evol. Microbiol.">
        <title>Claveliimonas bilis gen. nov., sp. nov., deoxycholic acid-producing bacteria isolated from human faeces, and reclassification of Sellimonas monacensis Zenner et al. 2021 as Claveliimonas monacensis comb. nov.</title>
        <authorList>
            <person name="Hisatomi A."/>
            <person name="Kastawa N.W.E.P.G."/>
            <person name="Song I."/>
            <person name="Ohkuma M."/>
            <person name="Fukiya S."/>
            <person name="Sakamoto M."/>
        </authorList>
    </citation>
    <scope>NUCLEOTIDE SEQUENCE [LARGE SCALE GENOMIC DNA]</scope>
    <source>
        <strain evidence="5">12BBH14</strain>
    </source>
</reference>
<dbReference type="Pfam" id="PF07538">
    <property type="entry name" value="ChW"/>
    <property type="match status" value="4"/>
</dbReference>
<dbReference type="Pfam" id="PF01183">
    <property type="entry name" value="Glyco_hydro_25"/>
    <property type="match status" value="1"/>
</dbReference>
<dbReference type="InterPro" id="IPR017853">
    <property type="entry name" value="GH"/>
</dbReference>
<accession>A0ABN6YZ33</accession>
<dbReference type="PANTHER" id="PTHR34135">
    <property type="entry name" value="LYSOZYME"/>
    <property type="match status" value="1"/>
</dbReference>
<dbReference type="EMBL" id="AP027742">
    <property type="protein sequence ID" value="BDZ78450.1"/>
    <property type="molecule type" value="Genomic_DNA"/>
</dbReference>
<name>A0ABN6YZ33_9FIRM</name>
<evidence type="ECO:0000256" key="3">
    <source>
        <dbReference type="ARBA" id="ARBA00023295"/>
    </source>
</evidence>
<dbReference type="SMART" id="SM00728">
    <property type="entry name" value="ChW"/>
    <property type="match status" value="4"/>
</dbReference>
<keyword evidence="5" id="KW-1185">Reference proteome</keyword>
<dbReference type="InterPro" id="IPR018077">
    <property type="entry name" value="Glyco_hydro_fam25_subgr"/>
</dbReference>
<dbReference type="PANTHER" id="PTHR34135:SF2">
    <property type="entry name" value="LYSOZYME"/>
    <property type="match status" value="1"/>
</dbReference>
<evidence type="ECO:0000313" key="4">
    <source>
        <dbReference type="EMBL" id="BDZ78450.1"/>
    </source>
</evidence>
<dbReference type="InterPro" id="IPR002053">
    <property type="entry name" value="Glyco_hydro_25"/>
</dbReference>
<comment type="similarity">
    <text evidence="1">Belongs to the glycosyl hydrolase 25 family.</text>
</comment>
<dbReference type="InterPro" id="IPR006637">
    <property type="entry name" value="ChW"/>
</dbReference>
<dbReference type="SUPFAM" id="SSF51445">
    <property type="entry name" value="(Trans)glycosidases"/>
    <property type="match status" value="1"/>
</dbReference>
<protein>
    <recommendedName>
        <fullName evidence="6">Lysozyme</fullName>
    </recommendedName>
</protein>
<evidence type="ECO:0000256" key="2">
    <source>
        <dbReference type="ARBA" id="ARBA00022801"/>
    </source>
</evidence>
<evidence type="ECO:0000313" key="5">
    <source>
        <dbReference type="Proteomes" id="UP001305815"/>
    </source>
</evidence>
<evidence type="ECO:0000256" key="1">
    <source>
        <dbReference type="ARBA" id="ARBA00010646"/>
    </source>
</evidence>
<organism evidence="4 5">
    <name type="scientific">Claveliimonas bilis</name>
    <dbReference type="NCBI Taxonomy" id="3028070"/>
    <lineage>
        <taxon>Bacteria</taxon>
        <taxon>Bacillati</taxon>
        <taxon>Bacillota</taxon>
        <taxon>Clostridia</taxon>
        <taxon>Lachnospirales</taxon>
        <taxon>Lachnospiraceae</taxon>
        <taxon>Claveliimonas</taxon>
    </lineage>
</organism>
<dbReference type="Gene3D" id="3.20.20.80">
    <property type="entry name" value="Glycosidases"/>
    <property type="match status" value="1"/>
</dbReference>
<dbReference type="SMART" id="SM00641">
    <property type="entry name" value="Glyco_25"/>
    <property type="match status" value="1"/>
</dbReference>
<dbReference type="PROSITE" id="PS51904">
    <property type="entry name" value="GLYCOSYL_HYDROL_F25_2"/>
    <property type="match status" value="1"/>
</dbReference>
<evidence type="ECO:0008006" key="6">
    <source>
        <dbReference type="Google" id="ProtNLM"/>
    </source>
</evidence>
<gene>
    <name evidence="4" type="ORF">Lac1_26330</name>
</gene>
<sequence length="487" mass="54211">MSLNGIDISNHQAGLDLAKVSADFVICKATEGTGFVDPYCNGFIQRAKSLGRKTGVYHYATGKSTGKEEADFFYKNIRGYIKQSVLVLDWEGKAIEKGPGYAKAFLDRIYELTGVKPLIYMSNSVVNSYDWTKVVQADYGLWNAGYFAGDQTMGYTPDAPVYGSLGAWKTCAMYQYTSSGRLPGWSGNLDLNVFYGSREAWDKYAGASSVINDPDGAIRNGGEMQGDKSQKGEVSYQVHVRRQGWLSWKCDGEMAGTTGQNRRIEALRIAPPGKTNVKIHMKGIGDREYQDITKNTILGTTGEKRRIEAIAIEGSTKEEELHYAYQVHQKSKGWTDWKFDGEWAGERGGSLQMEAVRIRIAHLILEAHVQSEGWLPKVPDGEITGTTGKSLRLEAFRLDPFENEIRAKAHIQSEGWVDYGIISKNTVIGTVNEKKRLECLCFEGPFEWRAHLAHSGWTDWTLADGIATLGTVGQALAMEAFQIRMKR</sequence>
<dbReference type="RefSeq" id="WP_316265505.1">
    <property type="nucleotide sequence ID" value="NZ_AP027742.1"/>
</dbReference>
<dbReference type="Proteomes" id="UP001305815">
    <property type="component" value="Chromosome"/>
</dbReference>